<sequence>DSVFREIAIKNELVAVAFDGNYAPNEKRKANDVFLIQKLAKNFKIRYILSVDVICGLEDGADGTNIRPLKSIGQGVTVSSTPLGIITNLFVAKGEYNESNVTVDNKLIELAGDEGVIINAGVGGDHPQTVFYVTNGSLLIRDITIIGSEDHSQTTLFELYGTEGQIQIISCVSSGTAAIVIENRASELIVDQSAFSNNDYDMENKGDGIILDDKLGTKRRIFIKDSQFTGPLDEDGSQMHDYPNLRRNILCSGGAFVKYDPSHFIGNDDKQNPSKWIYSNDNDCILKGGLQDLISTSSLIHKSEQESACPTDSYELIRDSRKDFVQQELDGIKRMKVTSCRLFSTTGSVKSMFKVEQQTLILSSVDVVSIGSQSGTMIQEQKNMQIFLKTVTGKLINLEVENTDTIESLKLKIQDKEGIP</sequence>
<proteinExistence type="inferred from homology"/>
<dbReference type="GO" id="GO:0005737">
    <property type="term" value="C:cytoplasm"/>
    <property type="evidence" value="ECO:0007669"/>
    <property type="project" value="UniProtKB-SubCell"/>
</dbReference>
<feature type="non-terminal residue" evidence="10">
    <location>
        <position position="420"/>
    </location>
</feature>
<feature type="non-terminal residue" evidence="10">
    <location>
        <position position="1"/>
    </location>
</feature>
<comment type="caution">
    <text evidence="10">The sequence shown here is derived from an EMBL/GenBank/DDBJ whole genome shotgun (WGS) entry which is preliminary data.</text>
</comment>
<comment type="subcellular location">
    <subcellularLocation>
        <location evidence="2">Cytoplasm</location>
    </subcellularLocation>
    <subcellularLocation>
        <location evidence="1">Nucleus</location>
    </subcellularLocation>
</comment>
<evidence type="ECO:0000256" key="4">
    <source>
        <dbReference type="ARBA" id="ARBA00022490"/>
    </source>
</evidence>
<dbReference type="PROSITE" id="PS50053">
    <property type="entry name" value="UBIQUITIN_2"/>
    <property type="match status" value="1"/>
</dbReference>
<keyword evidence="6" id="KW-0677">Repeat</keyword>
<dbReference type="InterPro" id="IPR011050">
    <property type="entry name" value="Pectin_lyase_fold/virulence"/>
</dbReference>
<evidence type="ECO:0000256" key="3">
    <source>
        <dbReference type="ARBA" id="ARBA00008430"/>
    </source>
</evidence>
<dbReference type="PRINTS" id="PR00348">
    <property type="entry name" value="UBIQUITIN"/>
</dbReference>
<evidence type="ECO:0000256" key="7">
    <source>
        <dbReference type="ARBA" id="ARBA00022843"/>
    </source>
</evidence>
<feature type="domain" description="Ubiquitin-like" evidence="9">
    <location>
        <begin position="384"/>
        <end position="420"/>
    </location>
</feature>
<dbReference type="PANTHER" id="PTHR10666">
    <property type="entry name" value="UBIQUITIN"/>
    <property type="match status" value="1"/>
</dbReference>
<evidence type="ECO:0000313" key="11">
    <source>
        <dbReference type="Proteomes" id="UP000324800"/>
    </source>
</evidence>
<dbReference type="Proteomes" id="UP000324800">
    <property type="component" value="Unassembled WGS sequence"/>
</dbReference>
<dbReference type="InterPro" id="IPR000626">
    <property type="entry name" value="Ubiquitin-like_dom"/>
</dbReference>
<dbReference type="InterPro" id="IPR019956">
    <property type="entry name" value="Ubiquitin_dom"/>
</dbReference>
<dbReference type="SUPFAM" id="SSF51126">
    <property type="entry name" value="Pectin lyase-like"/>
    <property type="match status" value="1"/>
</dbReference>
<evidence type="ECO:0000256" key="5">
    <source>
        <dbReference type="ARBA" id="ARBA00022499"/>
    </source>
</evidence>
<evidence type="ECO:0000256" key="8">
    <source>
        <dbReference type="ARBA" id="ARBA00023242"/>
    </source>
</evidence>
<evidence type="ECO:0000259" key="9">
    <source>
        <dbReference type="PROSITE" id="PS50053"/>
    </source>
</evidence>
<keyword evidence="8" id="KW-0539">Nucleus</keyword>
<evidence type="ECO:0000256" key="2">
    <source>
        <dbReference type="ARBA" id="ARBA00004496"/>
    </source>
</evidence>
<dbReference type="AlphaFoldDB" id="A0A5J4U636"/>
<organism evidence="10 11">
    <name type="scientific">Streblomastix strix</name>
    <dbReference type="NCBI Taxonomy" id="222440"/>
    <lineage>
        <taxon>Eukaryota</taxon>
        <taxon>Metamonada</taxon>
        <taxon>Preaxostyla</taxon>
        <taxon>Oxymonadida</taxon>
        <taxon>Streblomastigidae</taxon>
        <taxon>Streblomastix</taxon>
    </lineage>
</organism>
<reference evidence="10 11" key="1">
    <citation type="submission" date="2019-03" db="EMBL/GenBank/DDBJ databases">
        <title>Single cell metagenomics reveals metabolic interactions within the superorganism composed of flagellate Streblomastix strix and complex community of Bacteroidetes bacteria on its surface.</title>
        <authorList>
            <person name="Treitli S.C."/>
            <person name="Kolisko M."/>
            <person name="Husnik F."/>
            <person name="Keeling P."/>
            <person name="Hampl V."/>
        </authorList>
    </citation>
    <scope>NUCLEOTIDE SEQUENCE [LARGE SCALE GENOMIC DNA]</scope>
    <source>
        <strain evidence="10">ST1C</strain>
    </source>
</reference>
<evidence type="ECO:0000256" key="1">
    <source>
        <dbReference type="ARBA" id="ARBA00004123"/>
    </source>
</evidence>
<dbReference type="Gene3D" id="3.10.20.90">
    <property type="entry name" value="Phosphatidylinositol 3-kinase Catalytic Subunit, Chain A, domain 1"/>
    <property type="match status" value="1"/>
</dbReference>
<keyword evidence="4" id="KW-0963">Cytoplasm</keyword>
<dbReference type="InterPro" id="IPR029071">
    <property type="entry name" value="Ubiquitin-like_domsf"/>
</dbReference>
<dbReference type="GO" id="GO:0005634">
    <property type="term" value="C:nucleus"/>
    <property type="evidence" value="ECO:0007669"/>
    <property type="project" value="UniProtKB-SubCell"/>
</dbReference>
<name>A0A5J4U636_9EUKA</name>
<keyword evidence="7" id="KW-0832">Ubl conjugation</keyword>
<dbReference type="EMBL" id="SNRW01020739">
    <property type="protein sequence ID" value="KAA6365175.1"/>
    <property type="molecule type" value="Genomic_DNA"/>
</dbReference>
<dbReference type="FunFam" id="3.10.20.90:FF:000469">
    <property type="entry name" value="Polyubiquitin-C"/>
    <property type="match status" value="1"/>
</dbReference>
<comment type="similarity">
    <text evidence="3">Belongs to the ubiquitin family.</text>
</comment>
<protein>
    <recommendedName>
        <fullName evidence="9">Ubiquitin-like domain-containing protein</fullName>
    </recommendedName>
</protein>
<evidence type="ECO:0000256" key="6">
    <source>
        <dbReference type="ARBA" id="ARBA00022737"/>
    </source>
</evidence>
<keyword evidence="5" id="KW-1017">Isopeptide bond</keyword>
<gene>
    <name evidence="10" type="ORF">EZS28_039298</name>
</gene>
<dbReference type="InterPro" id="IPR050158">
    <property type="entry name" value="Ubiquitin_ubiquitin-like"/>
</dbReference>
<dbReference type="Pfam" id="PF00240">
    <property type="entry name" value="ubiquitin"/>
    <property type="match status" value="1"/>
</dbReference>
<dbReference type="SUPFAM" id="SSF54236">
    <property type="entry name" value="Ubiquitin-like"/>
    <property type="match status" value="1"/>
</dbReference>
<evidence type="ECO:0000313" key="10">
    <source>
        <dbReference type="EMBL" id="KAA6365175.1"/>
    </source>
</evidence>
<accession>A0A5J4U636</accession>